<feature type="transmembrane region" description="Helical" evidence="1">
    <location>
        <begin position="81"/>
        <end position="101"/>
    </location>
</feature>
<dbReference type="RefSeq" id="WP_119012260.1">
    <property type="nucleotide sequence ID" value="NZ_QXNC01000004.1"/>
</dbReference>
<proteinExistence type="predicted"/>
<evidence type="ECO:0000313" key="3">
    <source>
        <dbReference type="Proteomes" id="UP000295182"/>
    </source>
</evidence>
<accession>A0A4R2NDJ0</accession>
<evidence type="ECO:0000313" key="2">
    <source>
        <dbReference type="EMBL" id="TCP19220.1"/>
    </source>
</evidence>
<keyword evidence="3" id="KW-1185">Reference proteome</keyword>
<keyword evidence="1" id="KW-0812">Transmembrane</keyword>
<keyword evidence="1" id="KW-0472">Membrane</keyword>
<dbReference type="EMBL" id="SLXH01000006">
    <property type="protein sequence ID" value="TCP19220.1"/>
    <property type="molecule type" value="Genomic_DNA"/>
</dbReference>
<protein>
    <submittedName>
        <fullName evidence="2">Uncharacterized protein DUF3619</fullName>
    </submittedName>
</protein>
<sequence>MNTLQSHPHESACDVYARRLAARLDDSTGELPHDISERLRAARVQALAQRKKAVPVHQTAPTVVQTGASAALGWLGGGSGWWRSLLGAVPAMALMVGLVVINFSQDAYSTAEVAEVDAALLTDDLPPAAYADPGFVQFLKAGGTQNH</sequence>
<organism evidence="2 3">
    <name type="scientific">Simplicispira metamorpha</name>
    <dbReference type="NCBI Taxonomy" id="80881"/>
    <lineage>
        <taxon>Bacteria</taxon>
        <taxon>Pseudomonadati</taxon>
        <taxon>Pseudomonadota</taxon>
        <taxon>Betaproteobacteria</taxon>
        <taxon>Burkholderiales</taxon>
        <taxon>Comamonadaceae</taxon>
        <taxon>Simplicispira</taxon>
    </lineage>
</organism>
<gene>
    <name evidence="2" type="ORF">EV674_10663</name>
</gene>
<name>A0A4R2NDJ0_9BURK</name>
<dbReference type="Proteomes" id="UP000295182">
    <property type="component" value="Unassembled WGS sequence"/>
</dbReference>
<keyword evidence="1" id="KW-1133">Transmembrane helix</keyword>
<reference evidence="2 3" key="1">
    <citation type="submission" date="2019-03" db="EMBL/GenBank/DDBJ databases">
        <title>Genomic Encyclopedia of Type Strains, Phase IV (KMG-IV): sequencing the most valuable type-strain genomes for metagenomic binning, comparative biology and taxonomic classification.</title>
        <authorList>
            <person name="Goeker M."/>
        </authorList>
    </citation>
    <scope>NUCLEOTIDE SEQUENCE [LARGE SCALE GENOMIC DNA]</scope>
    <source>
        <strain evidence="2 3">DSM 1837</strain>
    </source>
</reference>
<dbReference type="InterPro" id="IPR022064">
    <property type="entry name" value="DUF3619"/>
</dbReference>
<comment type="caution">
    <text evidence="2">The sequence shown here is derived from an EMBL/GenBank/DDBJ whole genome shotgun (WGS) entry which is preliminary data.</text>
</comment>
<evidence type="ECO:0000256" key="1">
    <source>
        <dbReference type="SAM" id="Phobius"/>
    </source>
</evidence>
<dbReference type="Pfam" id="PF12279">
    <property type="entry name" value="DUF3619"/>
    <property type="match status" value="1"/>
</dbReference>
<dbReference type="OrthoDB" id="8562153at2"/>
<dbReference type="AlphaFoldDB" id="A0A4R2NDJ0"/>